<dbReference type="PRINTS" id="PR00469">
    <property type="entry name" value="PNDRDTASEII"/>
</dbReference>
<dbReference type="GO" id="GO:0016491">
    <property type="term" value="F:oxidoreductase activity"/>
    <property type="evidence" value="ECO:0007669"/>
    <property type="project" value="UniProtKB-KW"/>
</dbReference>
<name>A0A3D8IZX7_9HELI</name>
<evidence type="ECO:0000313" key="4">
    <source>
        <dbReference type="Proteomes" id="UP000256424"/>
    </source>
</evidence>
<dbReference type="InterPro" id="IPR050097">
    <property type="entry name" value="Ferredoxin-NADP_redctase_2"/>
</dbReference>
<dbReference type="RefSeq" id="WP_104763390.1">
    <property type="nucleotide sequence ID" value="NZ_FZPM01000020.1"/>
</dbReference>
<dbReference type="Pfam" id="PF13738">
    <property type="entry name" value="Pyr_redox_3"/>
    <property type="match status" value="1"/>
</dbReference>
<protein>
    <submittedName>
        <fullName evidence="3">Cbb3-type cytochrome oxidase assembly protein CcoS</fullName>
    </submittedName>
</protein>
<dbReference type="PRINTS" id="PR00368">
    <property type="entry name" value="FADPNR"/>
</dbReference>
<dbReference type="PANTHER" id="PTHR48105">
    <property type="entry name" value="THIOREDOXIN REDUCTASE 1-RELATED-RELATED"/>
    <property type="match status" value="1"/>
</dbReference>
<keyword evidence="2" id="KW-0560">Oxidoreductase</keyword>
<dbReference type="Proteomes" id="UP000256424">
    <property type="component" value="Unassembled WGS sequence"/>
</dbReference>
<dbReference type="SUPFAM" id="SSF51905">
    <property type="entry name" value="FAD/NAD(P)-binding domain"/>
    <property type="match status" value="1"/>
</dbReference>
<accession>A0A3D8IZX7</accession>
<dbReference type="OrthoDB" id="9778740at2"/>
<proteinExistence type="predicted"/>
<gene>
    <name evidence="3" type="ORF">CQA66_08170</name>
</gene>
<keyword evidence="1" id="KW-0285">Flavoprotein</keyword>
<dbReference type="AlphaFoldDB" id="A0A3D8IZX7"/>
<dbReference type="InterPro" id="IPR036188">
    <property type="entry name" value="FAD/NAD-bd_sf"/>
</dbReference>
<organism evidence="3 4">
    <name type="scientific">Helicobacter aurati</name>
    <dbReference type="NCBI Taxonomy" id="137778"/>
    <lineage>
        <taxon>Bacteria</taxon>
        <taxon>Pseudomonadati</taxon>
        <taxon>Campylobacterota</taxon>
        <taxon>Epsilonproteobacteria</taxon>
        <taxon>Campylobacterales</taxon>
        <taxon>Helicobacteraceae</taxon>
        <taxon>Helicobacter</taxon>
    </lineage>
</organism>
<dbReference type="EMBL" id="NXLW01000019">
    <property type="protein sequence ID" value="RDU70526.1"/>
    <property type="molecule type" value="Genomic_DNA"/>
</dbReference>
<keyword evidence="4" id="KW-1185">Reference proteome</keyword>
<comment type="caution">
    <text evidence="3">The sequence shown here is derived from an EMBL/GenBank/DDBJ whole genome shotgun (WGS) entry which is preliminary data.</text>
</comment>
<evidence type="ECO:0000256" key="2">
    <source>
        <dbReference type="ARBA" id="ARBA00023002"/>
    </source>
</evidence>
<reference evidence="3 4" key="1">
    <citation type="submission" date="2018-04" db="EMBL/GenBank/DDBJ databases">
        <title>Novel Campyloabacter and Helicobacter Species and Strains.</title>
        <authorList>
            <person name="Mannion A.J."/>
            <person name="Shen Z."/>
            <person name="Fox J.G."/>
        </authorList>
    </citation>
    <scope>NUCLEOTIDE SEQUENCE [LARGE SCALE GENOMIC DNA]</scope>
    <source>
        <strain evidence="3 4">MIT 97-5075</strain>
    </source>
</reference>
<evidence type="ECO:0000256" key="1">
    <source>
        <dbReference type="ARBA" id="ARBA00022630"/>
    </source>
</evidence>
<evidence type="ECO:0000313" key="3">
    <source>
        <dbReference type="EMBL" id="RDU70526.1"/>
    </source>
</evidence>
<sequence>MKHYEVIIIGAGPGGIASAIECKKFGIENILLLEKTDKISAMIREYYKDGKRVDKDYKGQVVDLKGHIAFDDGNKESTLELFAKLLLENGVEVSYHSEVEQVSRVDSGFVVKSGTKSFGATFVIVAIGKMGKPNKPQYPIPVSLRKKANFNINECVAGEEILVVGGGNSAVEYATYLASITKTTLNYRRSEFTRINSENARELEKSLQHGLIGKFGVDIQSLEDDNGRFKVNFADDSSTHFDRIVYAIGGVVPLDFLKKCGIEVDSHNVASHDKKSKESNIGNLFVVGDILYKNGGSIATSMNDAYDIVNTINTRRNA</sequence>
<dbReference type="Gene3D" id="3.50.50.60">
    <property type="entry name" value="FAD/NAD(P)-binding domain"/>
    <property type="match status" value="2"/>
</dbReference>